<keyword evidence="3" id="KW-0173">Coenzyme A biosynthesis</keyword>
<protein>
    <submittedName>
        <fullName evidence="4">Fumble family protein</fullName>
    </submittedName>
</protein>
<dbReference type="InterPro" id="IPR043129">
    <property type="entry name" value="ATPase_NBD"/>
</dbReference>
<evidence type="ECO:0000256" key="1">
    <source>
        <dbReference type="ARBA" id="ARBA00022741"/>
    </source>
</evidence>
<dbReference type="GO" id="GO:0004594">
    <property type="term" value="F:pantothenate kinase activity"/>
    <property type="evidence" value="ECO:0007669"/>
    <property type="project" value="TreeGrafter"/>
</dbReference>
<dbReference type="AlphaFoldDB" id="A0A078S225"/>
<dbReference type="Pfam" id="PF03630">
    <property type="entry name" value="Fumble"/>
    <property type="match status" value="1"/>
</dbReference>
<dbReference type="PANTHER" id="PTHR12280:SF20">
    <property type="entry name" value="4'-PHOSPHOPANTETHEINE PHOSPHATASE"/>
    <property type="match status" value="1"/>
</dbReference>
<dbReference type="PANTHER" id="PTHR12280">
    <property type="entry name" value="PANTOTHENATE KINASE"/>
    <property type="match status" value="1"/>
</dbReference>
<dbReference type="NCBIfam" id="NF009842">
    <property type="entry name" value="PRK13317.1"/>
    <property type="match status" value="1"/>
</dbReference>
<dbReference type="Proteomes" id="UP000028013">
    <property type="component" value="Unassembled WGS sequence"/>
</dbReference>
<dbReference type="GO" id="GO:0005829">
    <property type="term" value="C:cytosol"/>
    <property type="evidence" value="ECO:0007669"/>
    <property type="project" value="TreeGrafter"/>
</dbReference>
<proteinExistence type="predicted"/>
<keyword evidence="1" id="KW-0547">Nucleotide-binding</keyword>
<name>A0A078S225_BACUN</name>
<dbReference type="GO" id="GO:0005524">
    <property type="term" value="F:ATP binding"/>
    <property type="evidence" value="ECO:0007669"/>
    <property type="project" value="UniProtKB-KW"/>
</dbReference>
<dbReference type="CDD" id="cd24085">
    <property type="entry name" value="ASKHA_NBD_PanK-II_bac"/>
    <property type="match status" value="1"/>
</dbReference>
<sequence length="276" mass="29146">MGIVIGIDVGGSTTKIVGINGEQIQSPMFITATDPVTSLFGAFGKYIYDNGIQLADVEQVMLTGVGSAFVNSPLYGLPTRKTDEFIANGLGARHATDIDQLIVVSMGTGTSFVKIDGDKVQHIGGLGIGGGTLQGLSRLLLKTHDIHQVSELAEKGDVTRVNLQIGDICNTALPDLPVSATASLFGKADSNASQEDIACGIIYTVLQTIGGAAVLSALNSPIKDFVLIGNLTQLPQCREVFSKMEAIYHVHFHIPPYAEYRTAIGAALAYVKERQG</sequence>
<reference evidence="4 5" key="1">
    <citation type="submission" date="2014-04" db="EMBL/GenBank/DDBJ databases">
        <authorList>
            <person name="Sears C."/>
            <person name="Carroll K."/>
            <person name="Sack B.R."/>
            <person name="Qadri F."/>
            <person name="Myers L.L."/>
            <person name="Chung G.-T."/>
            <person name="Escheverria P."/>
            <person name="Fraser C.M."/>
            <person name="Sadzewicz L."/>
            <person name="Shefchek K.A."/>
            <person name="Tallon L."/>
            <person name="Das S.P."/>
            <person name="Daugherty S."/>
            <person name="Mongodin E.F."/>
        </authorList>
    </citation>
    <scope>NUCLEOTIDE SEQUENCE [LARGE SCALE GENOMIC DNA]</scope>
    <source>
        <strain evidence="4 5">3978 T3 ii</strain>
    </source>
</reference>
<keyword evidence="2" id="KW-0067">ATP-binding</keyword>
<dbReference type="InterPro" id="IPR004567">
    <property type="entry name" value="Type_II_PanK"/>
</dbReference>
<organism evidence="4 5">
    <name type="scientific">Bacteroides uniformis str. 3978 T3 ii</name>
    <dbReference type="NCBI Taxonomy" id="1339349"/>
    <lineage>
        <taxon>Bacteria</taxon>
        <taxon>Pseudomonadati</taxon>
        <taxon>Bacteroidota</taxon>
        <taxon>Bacteroidia</taxon>
        <taxon>Bacteroidales</taxon>
        <taxon>Bacteroidaceae</taxon>
        <taxon>Bacteroides</taxon>
    </lineage>
</organism>
<gene>
    <name evidence="4" type="ORF">M094_1662</name>
</gene>
<dbReference type="PATRIC" id="fig|1339349.3.peg.2815"/>
<dbReference type="RefSeq" id="WP_008665214.1">
    <property type="nucleotide sequence ID" value="NZ_JNHN01000174.1"/>
</dbReference>
<evidence type="ECO:0000256" key="2">
    <source>
        <dbReference type="ARBA" id="ARBA00022840"/>
    </source>
</evidence>
<dbReference type="EMBL" id="JNHN01000174">
    <property type="protein sequence ID" value="KDS50731.1"/>
    <property type="molecule type" value="Genomic_DNA"/>
</dbReference>
<evidence type="ECO:0000313" key="4">
    <source>
        <dbReference type="EMBL" id="KDS50731.1"/>
    </source>
</evidence>
<accession>A0A078S225</accession>
<evidence type="ECO:0000313" key="5">
    <source>
        <dbReference type="Proteomes" id="UP000028013"/>
    </source>
</evidence>
<evidence type="ECO:0000256" key="3">
    <source>
        <dbReference type="ARBA" id="ARBA00022993"/>
    </source>
</evidence>
<comment type="caution">
    <text evidence="4">The sequence shown here is derived from an EMBL/GenBank/DDBJ whole genome shotgun (WGS) entry which is preliminary data.</text>
</comment>
<dbReference type="Gene3D" id="3.30.420.40">
    <property type="match status" value="1"/>
</dbReference>
<dbReference type="GO" id="GO:0015937">
    <property type="term" value="P:coenzyme A biosynthetic process"/>
    <property type="evidence" value="ECO:0007669"/>
    <property type="project" value="UniProtKB-KW"/>
</dbReference>
<dbReference type="SUPFAM" id="SSF53067">
    <property type="entry name" value="Actin-like ATPase domain"/>
    <property type="match status" value="1"/>
</dbReference>